<proteinExistence type="predicted"/>
<dbReference type="GO" id="GO:0006351">
    <property type="term" value="P:DNA-templated transcription"/>
    <property type="evidence" value="ECO:0007669"/>
    <property type="project" value="InterPro"/>
</dbReference>
<dbReference type="InterPro" id="IPR007219">
    <property type="entry name" value="XnlR_reg_dom"/>
</dbReference>
<organism evidence="5 6">
    <name type="scientific">Mycena sanguinolenta</name>
    <dbReference type="NCBI Taxonomy" id="230812"/>
    <lineage>
        <taxon>Eukaryota</taxon>
        <taxon>Fungi</taxon>
        <taxon>Dikarya</taxon>
        <taxon>Basidiomycota</taxon>
        <taxon>Agaricomycotina</taxon>
        <taxon>Agaricomycetes</taxon>
        <taxon>Agaricomycetidae</taxon>
        <taxon>Agaricales</taxon>
        <taxon>Marasmiineae</taxon>
        <taxon>Mycenaceae</taxon>
        <taxon>Mycena</taxon>
    </lineage>
</organism>
<evidence type="ECO:0000256" key="2">
    <source>
        <dbReference type="SAM" id="Coils"/>
    </source>
</evidence>
<dbReference type="CDD" id="cd12148">
    <property type="entry name" value="fungal_TF_MHR"/>
    <property type="match status" value="2"/>
</dbReference>
<dbReference type="OrthoDB" id="39175at2759"/>
<feature type="domain" description="Xylanolytic transcriptional activator regulatory" evidence="4">
    <location>
        <begin position="900"/>
        <end position="982"/>
    </location>
</feature>
<dbReference type="Pfam" id="PF04082">
    <property type="entry name" value="Fungal_trans"/>
    <property type="match status" value="2"/>
</dbReference>
<keyword evidence="1" id="KW-0539">Nucleus</keyword>
<gene>
    <name evidence="5" type="ORF">MSAN_00319100</name>
</gene>
<dbReference type="SMART" id="SM00906">
    <property type="entry name" value="Fungal_trans"/>
    <property type="match status" value="2"/>
</dbReference>
<sequence>MSRRNFHLHSFLPILKNAQSVGDELKKENVELKAENAFLKTKLQSLALCSLCRQPLSHPLPEPGVAIDSSSVGSTPENVAASVGSEEPVGPEELQDATSDELAPRFSQITLEWMGTSSLGPGSSLALFTKVVAVHEKYLGRPLLTPTWRPSSWRILPWEKETYDQKPRYVYPDSDLIDSLLDDYFTSFHPTLPILHRPTFERSVKEGLHLTDPDFGATLLSVLAIASRYSNDPRVFHCPGVTLSSGWMFASQVQILPKLFPPTIYEVQTYCLLSLYALGTSVPEMAWFYLVSPALGSDASSSAVSTEDGLEADNRALNMSSGSEHSGITECYHPLSVLVLEQIICFCMGRPASIHIEDHDVELPLEVDDEYWDRGFVQPIGKPSELSYFIFHSRLCEILGDVMRRIYGSKRWKMLMGWDGPDWEQRTVAEFDSTMNNFLDSIPPHLKWDPENPPQGVFFDQSATLHISYQYLRISIHRPYIQRMTAGVPSLSICASAARTIIHTASIWLNKLQRLPPSIVITAVWVSGLILILNHLRAKREARPGPKNKDQDLDQVAKAMDILKFGETRLQPVGRLWEVLRELWILECPTGCEHADSSSVNGPDDGPFDLGNSLSSDQTLSLRPGISIEQLLADADGMNGIVDDGLMSMLMATSTDVAVDELKAENVTLKAENVELKAENALLQTKLRSLSLCSLCCQPLQAAPLEIVDDASKIDTAPNNGIASFDPEEPGHQDLTSEELDIRFSQITLQSGTSTSLGRASNIALIFNVVAWEKQVYDQRPRYIYPAPDLIASLLDAYFINFHPTFPILHRPSFERSVAEGLHLTECDFGATLLSVLAIASRYSNDSRIFVGHDVTLSSGWMFASQVQILPKLFPPTIYEVQTYCLLTLYALGTSVPEMSWFYLGLGIRCLQQREADDRALNMNSGSEHFGILDSTIRSHCLKLFRRSVLTVERTLCFCMGRPASIHIEDHDVDPLLEVDDEYWDLGFVQPIGKPSELSYFVFHLRLWEILGDVMRRIYGSKKWKILMGWNESEWEQRTVAEFDSAMNNFLDSIPSHLKWNPENPPQGVFFDQSAILHITYQYLQISIHRPYIQKTSVCAPSLPICVSAARAVIHTASIWLSTLRRVPPPILITAVSIAGIVLLLNMLRAKRTGAGLPVGKNKDKDLNHVAKAMDILKFAEARLQPVGRLWEVLRELWILQCPPNNEIHSPEACSSSTIFQSSSTDGHLQPGSLHFESSLQSSDQAPRLRPGTSIEQLLADTDPLDGMNSILDDELMSMLMGTSTDVANMDLWDAYVEDRNIDSATGNVSNGFVA</sequence>
<feature type="compositionally biased region" description="Acidic residues" evidence="3">
    <location>
        <begin position="89"/>
        <end position="99"/>
    </location>
</feature>
<feature type="domain" description="Xylanolytic transcriptional activator regulatory" evidence="4">
    <location>
        <begin position="292"/>
        <end position="370"/>
    </location>
</feature>
<dbReference type="InterPro" id="IPR050987">
    <property type="entry name" value="AtrR-like"/>
</dbReference>
<evidence type="ECO:0000313" key="5">
    <source>
        <dbReference type="EMBL" id="KAF7374352.1"/>
    </source>
</evidence>
<feature type="coiled-coil region" evidence="2">
    <location>
        <begin position="659"/>
        <end position="686"/>
    </location>
</feature>
<dbReference type="GO" id="GO:0008270">
    <property type="term" value="F:zinc ion binding"/>
    <property type="evidence" value="ECO:0007669"/>
    <property type="project" value="InterPro"/>
</dbReference>
<name>A0A8H7DID9_9AGAR</name>
<evidence type="ECO:0000256" key="3">
    <source>
        <dbReference type="SAM" id="MobiDB-lite"/>
    </source>
</evidence>
<feature type="region of interest" description="Disordered" evidence="3">
    <location>
        <begin position="63"/>
        <end position="100"/>
    </location>
</feature>
<evidence type="ECO:0000259" key="4">
    <source>
        <dbReference type="SMART" id="SM00906"/>
    </source>
</evidence>
<dbReference type="PANTHER" id="PTHR46910:SF38">
    <property type="entry name" value="ZN(2)-C6 FUNGAL-TYPE DOMAIN-CONTAINING PROTEIN"/>
    <property type="match status" value="1"/>
</dbReference>
<dbReference type="GO" id="GO:0003700">
    <property type="term" value="F:DNA-binding transcription factor activity"/>
    <property type="evidence" value="ECO:0007669"/>
    <property type="project" value="InterPro"/>
</dbReference>
<dbReference type="Proteomes" id="UP000623467">
    <property type="component" value="Unassembled WGS sequence"/>
</dbReference>
<feature type="coiled-coil region" evidence="2">
    <location>
        <begin position="15"/>
        <end position="42"/>
    </location>
</feature>
<keyword evidence="2" id="KW-0175">Coiled coil</keyword>
<reference evidence="5" key="1">
    <citation type="submission" date="2020-05" db="EMBL/GenBank/DDBJ databases">
        <title>Mycena genomes resolve the evolution of fungal bioluminescence.</title>
        <authorList>
            <person name="Tsai I.J."/>
        </authorList>
    </citation>
    <scope>NUCLEOTIDE SEQUENCE</scope>
    <source>
        <strain evidence="5">160909Yilan</strain>
    </source>
</reference>
<dbReference type="EMBL" id="JACAZH010000002">
    <property type="protein sequence ID" value="KAF7374352.1"/>
    <property type="molecule type" value="Genomic_DNA"/>
</dbReference>
<feature type="compositionally biased region" description="Polar residues" evidence="3">
    <location>
        <begin position="68"/>
        <end position="77"/>
    </location>
</feature>
<accession>A0A8H7DID9</accession>
<keyword evidence="6" id="KW-1185">Reference proteome</keyword>
<dbReference type="PANTHER" id="PTHR46910">
    <property type="entry name" value="TRANSCRIPTION FACTOR PDR1"/>
    <property type="match status" value="1"/>
</dbReference>
<comment type="caution">
    <text evidence="5">The sequence shown here is derived from an EMBL/GenBank/DDBJ whole genome shotgun (WGS) entry which is preliminary data.</text>
</comment>
<evidence type="ECO:0000256" key="1">
    <source>
        <dbReference type="ARBA" id="ARBA00023242"/>
    </source>
</evidence>
<dbReference type="GO" id="GO:0003677">
    <property type="term" value="F:DNA binding"/>
    <property type="evidence" value="ECO:0007669"/>
    <property type="project" value="InterPro"/>
</dbReference>
<evidence type="ECO:0000313" key="6">
    <source>
        <dbReference type="Proteomes" id="UP000623467"/>
    </source>
</evidence>
<protein>
    <submittedName>
        <fullName evidence="5">Zn(2)-C6 fungal-type domain-containing protein</fullName>
    </submittedName>
</protein>